<comment type="caution">
    <text evidence="2">The sequence shown here is derived from an EMBL/GenBank/DDBJ whole genome shotgun (WGS) entry which is preliminary data.</text>
</comment>
<dbReference type="InterPro" id="IPR025442">
    <property type="entry name" value="DUF4185"/>
</dbReference>
<organism evidence="2 3">
    <name type="scientific">Arsenicicoccus cauae</name>
    <dbReference type="NCBI Taxonomy" id="2663847"/>
    <lineage>
        <taxon>Bacteria</taxon>
        <taxon>Bacillati</taxon>
        <taxon>Actinomycetota</taxon>
        <taxon>Actinomycetes</taxon>
        <taxon>Micrococcales</taxon>
        <taxon>Intrasporangiaceae</taxon>
        <taxon>Arsenicicoccus</taxon>
    </lineage>
</organism>
<accession>A0A6I3IIB7</accession>
<sequence length="445" mass="46731">MTFAPSTRRTRRGGVPSLVVAPLAVALLVVASLVVGDGGSAMAVDGPGRPGGRVKPVQTDVAAARAGAPRPVGPVTRTGQTGCAATGTLDSVDAINRAIDQLHVSPELLGADVGASARLQDGRRLMVFGDTLRSSGAAGHGFVRNSMLVVSPGCLSAVLPAGRGAIVPDRPRPAGSTGAVVGYWPMSVTVTPRPGQDLVTVMVQRVRTTGGGTFDFENLGPSAALFTVRPGGTPQLLRLVDLGPDSPDVRRPVWGAASALADGWLYLYGTAGSTAPMTFGRSLRVARVRPDRVLTQSEWTYWDGKGWSRSAAAAAELVPAVRGTSQTLSVFAQDGRWYALSKRDDVLGHELTVWTAPTPWGPFDSGRPIGHLPSDLDAGVLRYMPLAHPDLLPEPGTVVVSYSRNSTDLATVIADPFSYRPRFLRARLPVGEVRSGSYAARPVRR</sequence>
<dbReference type="RefSeq" id="WP_154592729.1">
    <property type="nucleotide sequence ID" value="NZ_WLVL01000019.1"/>
</dbReference>
<keyword evidence="3" id="KW-1185">Reference proteome</keyword>
<feature type="domain" description="DUF4185" evidence="1">
    <location>
        <begin position="257"/>
        <end position="373"/>
    </location>
</feature>
<evidence type="ECO:0000313" key="3">
    <source>
        <dbReference type="Proteomes" id="UP000431092"/>
    </source>
</evidence>
<protein>
    <submittedName>
        <fullName evidence="2">DUF4185 domain-containing protein</fullName>
    </submittedName>
</protein>
<evidence type="ECO:0000313" key="2">
    <source>
        <dbReference type="EMBL" id="MTB71395.1"/>
    </source>
</evidence>
<dbReference type="Proteomes" id="UP000431092">
    <property type="component" value="Unassembled WGS sequence"/>
</dbReference>
<reference evidence="2 3" key="1">
    <citation type="submission" date="2019-11" db="EMBL/GenBank/DDBJ databases">
        <title>Whole genome sequencing identifies a novel species of the genus Arsenicicoccus isolated from human blood.</title>
        <authorList>
            <person name="Jeong J.H."/>
            <person name="Kweon O.J."/>
            <person name="Kim H.R."/>
            <person name="Kim T.-H."/>
            <person name="Ha S.-M."/>
            <person name="Lee M.-K."/>
        </authorList>
    </citation>
    <scope>NUCLEOTIDE SEQUENCE [LARGE SCALE GENOMIC DNA]</scope>
    <source>
        <strain evidence="2 3">MKL-02</strain>
    </source>
</reference>
<gene>
    <name evidence="2" type="ORF">GGG17_05320</name>
</gene>
<dbReference type="AlphaFoldDB" id="A0A6I3IIB7"/>
<proteinExistence type="predicted"/>
<dbReference type="EMBL" id="WLVL01000019">
    <property type="protein sequence ID" value="MTB71395.1"/>
    <property type="molecule type" value="Genomic_DNA"/>
</dbReference>
<dbReference type="Pfam" id="PF13810">
    <property type="entry name" value="DUF4185"/>
    <property type="match status" value="1"/>
</dbReference>
<name>A0A6I3IIB7_9MICO</name>
<evidence type="ECO:0000259" key="1">
    <source>
        <dbReference type="Pfam" id="PF13810"/>
    </source>
</evidence>